<dbReference type="RefSeq" id="WP_227570439.1">
    <property type="nucleotide sequence ID" value="NZ_CP101988.1"/>
</dbReference>
<gene>
    <name evidence="2" type="ORF">NP064_13050</name>
</gene>
<organism evidence="2 3">
    <name type="scientific">Cellulomonas chengniuliangii</name>
    <dbReference type="NCBI Taxonomy" id="2968084"/>
    <lineage>
        <taxon>Bacteria</taxon>
        <taxon>Bacillati</taxon>
        <taxon>Actinomycetota</taxon>
        <taxon>Actinomycetes</taxon>
        <taxon>Micrococcales</taxon>
        <taxon>Cellulomonadaceae</taxon>
        <taxon>Cellulomonas</taxon>
    </lineage>
</organism>
<dbReference type="Proteomes" id="UP001316189">
    <property type="component" value="Chromosome"/>
</dbReference>
<name>A0ABY5KW60_9CELL</name>
<dbReference type="EMBL" id="CP101988">
    <property type="protein sequence ID" value="UUI74705.1"/>
    <property type="molecule type" value="Genomic_DNA"/>
</dbReference>
<keyword evidence="3" id="KW-1185">Reference proteome</keyword>
<feature type="signal peptide" evidence="1">
    <location>
        <begin position="1"/>
        <end position="25"/>
    </location>
</feature>
<dbReference type="PROSITE" id="PS51257">
    <property type="entry name" value="PROKAR_LIPOPROTEIN"/>
    <property type="match status" value="1"/>
</dbReference>
<feature type="chain" id="PRO_5045504243" description="Lipoprotein" evidence="1">
    <location>
        <begin position="26"/>
        <end position="318"/>
    </location>
</feature>
<evidence type="ECO:0000313" key="2">
    <source>
        <dbReference type="EMBL" id="UUI74705.1"/>
    </source>
</evidence>
<proteinExistence type="predicted"/>
<evidence type="ECO:0008006" key="4">
    <source>
        <dbReference type="Google" id="ProtNLM"/>
    </source>
</evidence>
<evidence type="ECO:0000256" key="1">
    <source>
        <dbReference type="SAM" id="SignalP"/>
    </source>
</evidence>
<accession>A0ABY5KW60</accession>
<sequence>MRTTALTAAAAGCALLLLGACSSSSDEPDAGASASGSPIEAYLQPLQAKLDGVDRAALARKSEEAIANCMHDAGFDYTPGQVSEDDLEVEDEQGEPGTVEFATVHGYGVWGYTDGRGDEPEDEQVDPNAEYVASMTETESTAYYEAFWGPTPDPDAEGPSDWSQMGCVGKAAHEAYGEDLAFLEDPALIEVDEELRRIAERATTAADVVAVEAAWSECMNEEGYDFATVAEAKESISDAFEALYADAEAADPDGRPDQAALTQLGDRDKATAVADATCQQSSGYREKLVKARNALEQEYVDAHKAELDALLSSAGIER</sequence>
<reference evidence="2 3" key="1">
    <citation type="submission" date="2022-07" db="EMBL/GenBank/DDBJ databases">
        <title>Novel species in genus cellulomonas.</title>
        <authorList>
            <person name="Ye L."/>
        </authorList>
    </citation>
    <scope>NUCLEOTIDE SEQUENCE [LARGE SCALE GENOMIC DNA]</scope>
    <source>
        <strain evidence="3">zg-Y338</strain>
    </source>
</reference>
<evidence type="ECO:0000313" key="3">
    <source>
        <dbReference type="Proteomes" id="UP001316189"/>
    </source>
</evidence>
<protein>
    <recommendedName>
        <fullName evidence="4">Lipoprotein</fullName>
    </recommendedName>
</protein>
<keyword evidence="1" id="KW-0732">Signal</keyword>